<dbReference type="InterPro" id="IPR020449">
    <property type="entry name" value="Tscrpt_reg_AraC-type_HTH"/>
</dbReference>
<dbReference type="SMART" id="SM00448">
    <property type="entry name" value="REC"/>
    <property type="match status" value="1"/>
</dbReference>
<dbReference type="PROSITE" id="PS50110">
    <property type="entry name" value="RESPONSE_REGULATORY"/>
    <property type="match status" value="1"/>
</dbReference>
<dbReference type="Pfam" id="PF00072">
    <property type="entry name" value="Response_reg"/>
    <property type="match status" value="1"/>
</dbReference>
<evidence type="ECO:0000256" key="4">
    <source>
        <dbReference type="PROSITE-ProRule" id="PRU00169"/>
    </source>
</evidence>
<evidence type="ECO:0000259" key="5">
    <source>
        <dbReference type="PROSITE" id="PS01124"/>
    </source>
</evidence>
<dbReference type="InterPro" id="IPR001789">
    <property type="entry name" value="Sig_transdc_resp-reg_receiver"/>
</dbReference>
<dbReference type="RefSeq" id="WP_232186639.1">
    <property type="nucleotide sequence ID" value="NZ_JAIOAP010000009.1"/>
</dbReference>
<dbReference type="PRINTS" id="PR00032">
    <property type="entry name" value="HTHARAC"/>
</dbReference>
<keyword evidence="2" id="KW-0238">DNA-binding</keyword>
<evidence type="ECO:0000313" key="8">
    <source>
        <dbReference type="Proteomes" id="UP001493487"/>
    </source>
</evidence>
<feature type="modified residue" description="4-aspartylphosphate" evidence="4">
    <location>
        <position position="55"/>
    </location>
</feature>
<evidence type="ECO:0000259" key="6">
    <source>
        <dbReference type="PROSITE" id="PS50110"/>
    </source>
</evidence>
<keyword evidence="4" id="KW-0597">Phosphoprotein</keyword>
<accession>A0ABV1KW69</accession>
<dbReference type="Gene3D" id="3.40.50.2300">
    <property type="match status" value="1"/>
</dbReference>
<dbReference type="Proteomes" id="UP001493487">
    <property type="component" value="Unassembled WGS sequence"/>
</dbReference>
<gene>
    <name evidence="7" type="ORF">QJS35_17810</name>
</gene>
<feature type="domain" description="Response regulatory" evidence="6">
    <location>
        <begin position="3"/>
        <end position="120"/>
    </location>
</feature>
<dbReference type="SUPFAM" id="SSF52172">
    <property type="entry name" value="CheY-like"/>
    <property type="match status" value="1"/>
</dbReference>
<proteinExistence type="predicted"/>
<dbReference type="Pfam" id="PF12833">
    <property type="entry name" value="HTH_18"/>
    <property type="match status" value="1"/>
</dbReference>
<dbReference type="EMBL" id="JASKHM010000010">
    <property type="protein sequence ID" value="MEQ4484257.1"/>
    <property type="molecule type" value="Genomic_DNA"/>
</dbReference>
<evidence type="ECO:0000313" key="7">
    <source>
        <dbReference type="EMBL" id="MEQ4484257.1"/>
    </source>
</evidence>
<feature type="domain" description="HTH araC/xylS-type" evidence="5">
    <location>
        <begin position="402"/>
        <end position="501"/>
    </location>
</feature>
<dbReference type="PANTHER" id="PTHR43280">
    <property type="entry name" value="ARAC-FAMILY TRANSCRIPTIONAL REGULATOR"/>
    <property type="match status" value="1"/>
</dbReference>
<dbReference type="Gene3D" id="1.10.10.60">
    <property type="entry name" value="Homeodomain-like"/>
    <property type="match status" value="2"/>
</dbReference>
<dbReference type="InterPro" id="IPR009057">
    <property type="entry name" value="Homeodomain-like_sf"/>
</dbReference>
<protein>
    <submittedName>
        <fullName evidence="7">Response regulator</fullName>
    </submittedName>
</protein>
<keyword evidence="8" id="KW-1185">Reference proteome</keyword>
<dbReference type="PROSITE" id="PS01124">
    <property type="entry name" value="HTH_ARAC_FAMILY_2"/>
    <property type="match status" value="1"/>
</dbReference>
<evidence type="ECO:0000256" key="2">
    <source>
        <dbReference type="ARBA" id="ARBA00023125"/>
    </source>
</evidence>
<dbReference type="SUPFAM" id="SSF46689">
    <property type="entry name" value="Homeodomain-like"/>
    <property type="match status" value="2"/>
</dbReference>
<comment type="caution">
    <text evidence="7">The sequence shown here is derived from an EMBL/GenBank/DDBJ whole genome shotgun (WGS) entry which is preliminary data.</text>
</comment>
<reference evidence="7 8" key="1">
    <citation type="journal article" date="2023" name="Genome Announc.">
        <title>Pan-Genome Analyses of the Genus Cohnella and Proposal of the Novel Species Cohnella silvisoli sp. nov., Isolated from Forest Soil.</title>
        <authorList>
            <person name="Wang C."/>
            <person name="Mao L."/>
            <person name="Bao G."/>
            <person name="Zhu H."/>
        </authorList>
    </citation>
    <scope>NUCLEOTIDE SEQUENCE [LARGE SCALE GENOMIC DNA]</scope>
    <source>
        <strain evidence="7 8">NL03-T5-1</strain>
    </source>
</reference>
<dbReference type="CDD" id="cd17536">
    <property type="entry name" value="REC_YesN-like"/>
    <property type="match status" value="1"/>
</dbReference>
<organism evidence="7 8">
    <name type="scientific">Cohnella silvisoli</name>
    <dbReference type="NCBI Taxonomy" id="2873699"/>
    <lineage>
        <taxon>Bacteria</taxon>
        <taxon>Bacillati</taxon>
        <taxon>Bacillota</taxon>
        <taxon>Bacilli</taxon>
        <taxon>Bacillales</taxon>
        <taxon>Paenibacillaceae</taxon>
        <taxon>Cohnella</taxon>
    </lineage>
</organism>
<dbReference type="PANTHER" id="PTHR43280:SF28">
    <property type="entry name" value="HTH-TYPE TRANSCRIPTIONAL ACTIVATOR RHAS"/>
    <property type="match status" value="1"/>
</dbReference>
<evidence type="ECO:0000256" key="1">
    <source>
        <dbReference type="ARBA" id="ARBA00023015"/>
    </source>
</evidence>
<dbReference type="InterPro" id="IPR011006">
    <property type="entry name" value="CheY-like_superfamily"/>
</dbReference>
<name>A0ABV1KW69_9BACL</name>
<dbReference type="SMART" id="SM00342">
    <property type="entry name" value="HTH_ARAC"/>
    <property type="match status" value="1"/>
</dbReference>
<dbReference type="InterPro" id="IPR018060">
    <property type="entry name" value="HTH_AraC"/>
</dbReference>
<keyword evidence="1" id="KW-0805">Transcription regulation</keyword>
<evidence type="ECO:0000256" key="3">
    <source>
        <dbReference type="ARBA" id="ARBA00023163"/>
    </source>
</evidence>
<keyword evidence="3" id="KW-0804">Transcription</keyword>
<sequence length="502" mass="57815">MPTLMIVDDEETIRRGLALAIRRLAPSWEIVAQLEDGFEAMKVLEKFQPDLMIVDISMPGMNGLELIGIVAERYPNISQIVLSGHDNFAFAQSTLRNGVTDYLLKPLDRQELMAALSKIQQKLAMRQKTENERSSSQRIKLERYVLQWISGEADYSELLETGFRDIGWLLDGKEFAVMVTLESAEGRFPEPSQLEELQAELWERFGHIHQLFGFYVGKFHHVLLIEGNDLPIKAIRDYWTSESSVGVSDNLVLFEHLPEGYRQAMQSAYAEQANMAQGTGARSDAEANLKEERFLEAIAEENISLTKTMMQQWKEEFLHSPNDNAAWAQLRFYRFLSVLLRRVRSRNDSGLSLQVERETPWLLARIAPPVSPQLLSRTFDEFMERINVQSVDEKPDNRKVVRAAKAYIQERCGDPELNLEQVAQHVYMNPTYFSELFKQVSGENFIEYLTVTRMNAAKRLLRETHLKTYEIAEKVGYTSAKYFSTLFRKVCGLTPSEYRDQV</sequence>